<protein>
    <submittedName>
        <fullName evidence="1">Uncharacterized protein</fullName>
    </submittedName>
</protein>
<dbReference type="OrthoDB" id="6437273at2759"/>
<keyword evidence="2" id="KW-1185">Reference proteome</keyword>
<evidence type="ECO:0000313" key="1">
    <source>
        <dbReference type="EMBL" id="GFT10436.1"/>
    </source>
</evidence>
<reference evidence="1" key="1">
    <citation type="submission" date="2020-08" db="EMBL/GenBank/DDBJ databases">
        <title>Multicomponent nature underlies the extraordinary mechanical properties of spider dragline silk.</title>
        <authorList>
            <person name="Kono N."/>
            <person name="Nakamura H."/>
            <person name="Mori M."/>
            <person name="Yoshida Y."/>
            <person name="Ohtoshi R."/>
            <person name="Malay A.D."/>
            <person name="Moran D.A.P."/>
            <person name="Tomita M."/>
            <person name="Numata K."/>
            <person name="Arakawa K."/>
        </authorList>
    </citation>
    <scope>NUCLEOTIDE SEQUENCE</scope>
</reference>
<gene>
    <name evidence="1" type="ORF">NPIL_284061</name>
</gene>
<dbReference type="Proteomes" id="UP000887013">
    <property type="component" value="Unassembled WGS sequence"/>
</dbReference>
<organism evidence="1 2">
    <name type="scientific">Nephila pilipes</name>
    <name type="common">Giant wood spider</name>
    <name type="synonym">Nephila maculata</name>
    <dbReference type="NCBI Taxonomy" id="299642"/>
    <lineage>
        <taxon>Eukaryota</taxon>
        <taxon>Metazoa</taxon>
        <taxon>Ecdysozoa</taxon>
        <taxon>Arthropoda</taxon>
        <taxon>Chelicerata</taxon>
        <taxon>Arachnida</taxon>
        <taxon>Araneae</taxon>
        <taxon>Araneomorphae</taxon>
        <taxon>Entelegynae</taxon>
        <taxon>Araneoidea</taxon>
        <taxon>Nephilidae</taxon>
        <taxon>Nephila</taxon>
    </lineage>
</organism>
<dbReference type="EMBL" id="BMAW01057368">
    <property type="protein sequence ID" value="GFT10436.1"/>
    <property type="molecule type" value="Genomic_DNA"/>
</dbReference>
<sequence>MLEDKIRTFTMRILSAAKVSISRIKRDDWVSYWKDANIDALIHEHDKLCVVLMANNTDTIRLRFTEICHRVEEKISSCKRKKWAEFCEKLDPRRIS</sequence>
<evidence type="ECO:0000313" key="2">
    <source>
        <dbReference type="Proteomes" id="UP000887013"/>
    </source>
</evidence>
<accession>A0A8X6NES0</accession>
<proteinExistence type="predicted"/>
<dbReference type="AlphaFoldDB" id="A0A8X6NES0"/>
<comment type="caution">
    <text evidence="1">The sequence shown here is derived from an EMBL/GenBank/DDBJ whole genome shotgun (WGS) entry which is preliminary data.</text>
</comment>
<name>A0A8X6NES0_NEPPI</name>